<dbReference type="Proteomes" id="UP000321949">
    <property type="component" value="Unassembled WGS sequence"/>
</dbReference>
<dbReference type="PANTHER" id="PTHR15394:SF3">
    <property type="entry name" value="SERINE HYDROLASE RBBP9"/>
    <property type="match status" value="1"/>
</dbReference>
<keyword evidence="2" id="KW-1185">Reference proteome</keyword>
<comment type="caution">
    <text evidence="1">The sequence shown here is derived from an EMBL/GenBank/DDBJ whole genome shotgun (WGS) entry which is preliminary data.</text>
</comment>
<reference evidence="1 2" key="1">
    <citation type="submission" date="2019-08" db="EMBL/GenBank/DDBJ databases">
        <authorList>
            <person name="Dong K."/>
        </authorList>
    </citation>
    <scope>NUCLEOTIDE SEQUENCE [LARGE SCALE GENOMIC DNA]</scope>
    <source>
        <strain evidence="1 2">K-1</strain>
    </source>
</reference>
<dbReference type="OrthoDB" id="9804993at2"/>
<dbReference type="InterPro" id="IPR010662">
    <property type="entry name" value="RBBP9/YdeN"/>
</dbReference>
<evidence type="ECO:0000313" key="2">
    <source>
        <dbReference type="Proteomes" id="UP000321949"/>
    </source>
</evidence>
<dbReference type="Gene3D" id="3.40.50.1820">
    <property type="entry name" value="alpha/beta hydrolase"/>
    <property type="match status" value="1"/>
</dbReference>
<dbReference type="SUPFAM" id="SSF53474">
    <property type="entry name" value="alpha/beta-Hydrolases"/>
    <property type="match status" value="1"/>
</dbReference>
<dbReference type="GO" id="GO:0016787">
    <property type="term" value="F:hydrolase activity"/>
    <property type="evidence" value="ECO:0007669"/>
    <property type="project" value="UniProtKB-KW"/>
</dbReference>
<dbReference type="Pfam" id="PF06821">
    <property type="entry name" value="Ser_hydrolase"/>
    <property type="match status" value="1"/>
</dbReference>
<evidence type="ECO:0000313" key="1">
    <source>
        <dbReference type="EMBL" id="TXK11200.1"/>
    </source>
</evidence>
<dbReference type="InterPro" id="IPR029058">
    <property type="entry name" value="AB_hydrolase_fold"/>
</dbReference>
<dbReference type="PANTHER" id="PTHR15394">
    <property type="entry name" value="SERINE HYDROLASE RBBP9"/>
    <property type="match status" value="1"/>
</dbReference>
<protein>
    <submittedName>
        <fullName evidence="1">Serine hydrolase family protein</fullName>
    </submittedName>
</protein>
<dbReference type="RefSeq" id="WP_147051375.1">
    <property type="nucleotide sequence ID" value="NZ_BKAH01000018.1"/>
</dbReference>
<keyword evidence="1" id="KW-0378">Hydrolase</keyword>
<sequence length="186" mass="19716">MTSTTSRQGVIFHGYGATPEDHWFGWLADRLNQTGVSAHIPVLPDPTAPDPSRWAAASAEALGTPGPESIVIAHSLGCITVLRHLSSLSDPWRVGTLVLVAGFVDKLPSLPVLDEFIGDGVNLAGIREHVVSLVVMRSDDDPYVPTGHTDRLARLLDTSPLVVPGAGHFLATDGVTSLPHVLEVVL</sequence>
<proteinExistence type="predicted"/>
<accession>A0A5C8I030</accession>
<dbReference type="EMBL" id="VRSX01000003">
    <property type="protein sequence ID" value="TXK11200.1"/>
    <property type="molecule type" value="Genomic_DNA"/>
</dbReference>
<dbReference type="AlphaFoldDB" id="A0A5C8I030"/>
<name>A0A5C8I030_9MICO</name>
<organism evidence="1 2">
    <name type="scientific">Microbacterium saccharophilum</name>
    <dbReference type="NCBI Taxonomy" id="1213358"/>
    <lineage>
        <taxon>Bacteria</taxon>
        <taxon>Bacillati</taxon>
        <taxon>Actinomycetota</taxon>
        <taxon>Actinomycetes</taxon>
        <taxon>Micrococcales</taxon>
        <taxon>Microbacteriaceae</taxon>
        <taxon>Microbacterium</taxon>
    </lineage>
</organism>
<gene>
    <name evidence="1" type="ORF">FVP74_07580</name>
</gene>